<dbReference type="NCBIfam" id="NF010463">
    <property type="entry name" value="PRK13888.1"/>
    <property type="match status" value="1"/>
</dbReference>
<organism evidence="1 2">
    <name type="scientific">Nitrosomonas ureae</name>
    <dbReference type="NCBI Taxonomy" id="44577"/>
    <lineage>
        <taxon>Bacteria</taxon>
        <taxon>Pseudomonadati</taxon>
        <taxon>Pseudomonadota</taxon>
        <taxon>Betaproteobacteria</taxon>
        <taxon>Nitrosomonadales</taxon>
        <taxon>Nitrosomonadaceae</taxon>
        <taxon>Nitrosomonas</taxon>
    </lineage>
</organism>
<dbReference type="RefSeq" id="WP_074720751.1">
    <property type="nucleotide sequence ID" value="NZ_FOFX01000018.1"/>
</dbReference>
<accession>A0A1H9D1W9</accession>
<dbReference type="CDD" id="cd13400">
    <property type="entry name" value="LT_IagB-like"/>
    <property type="match status" value="1"/>
</dbReference>
<evidence type="ECO:0000313" key="2">
    <source>
        <dbReference type="Proteomes" id="UP000181998"/>
    </source>
</evidence>
<proteinExistence type="predicted"/>
<dbReference type="EMBL" id="FOFX01000018">
    <property type="protein sequence ID" value="SEQ07357.1"/>
    <property type="molecule type" value="Genomic_DNA"/>
</dbReference>
<dbReference type="Proteomes" id="UP000181998">
    <property type="component" value="Unassembled WGS sequence"/>
</dbReference>
<sequence>MMDLPPDMQERVVCSITAAIKYEIPANILLAIAEKENGKPGQWVRNNNGTHDVGSMQFNTAYLQDLSKYGITPDHVAKSGCYAYDLAAWRVRLHIKNDKGDIWTKAANYHSRTPKYNAQYRAHLIVKAIKWADWLEDRFSSSNTNNQRFFKSELRRF</sequence>
<evidence type="ECO:0008006" key="3">
    <source>
        <dbReference type="Google" id="ProtNLM"/>
    </source>
</evidence>
<dbReference type="OrthoDB" id="9808681at2"/>
<dbReference type="AlphaFoldDB" id="A0A1H9D1W9"/>
<dbReference type="InterPro" id="IPR023346">
    <property type="entry name" value="Lysozyme-like_dom_sf"/>
</dbReference>
<gene>
    <name evidence="1" type="ORF">SAMN05421510_101847</name>
</gene>
<reference evidence="2" key="1">
    <citation type="submission" date="2016-10" db="EMBL/GenBank/DDBJ databases">
        <authorList>
            <person name="Varghese N."/>
            <person name="Submissions S."/>
        </authorList>
    </citation>
    <scope>NUCLEOTIDE SEQUENCE [LARGE SCALE GENOMIC DNA]</scope>
    <source>
        <strain evidence="2">Nm9</strain>
    </source>
</reference>
<protein>
    <recommendedName>
        <fullName evidence="3">Transglycosylase SLT domain-containing protein</fullName>
    </recommendedName>
</protein>
<name>A0A1H9D1W9_9PROT</name>
<dbReference type="SUPFAM" id="SSF53955">
    <property type="entry name" value="Lysozyme-like"/>
    <property type="match status" value="1"/>
</dbReference>
<evidence type="ECO:0000313" key="1">
    <source>
        <dbReference type="EMBL" id="SEQ07357.1"/>
    </source>
</evidence>